<organism evidence="3 4">
    <name type="scientific">Streptomyces spongiicola</name>
    <dbReference type="NCBI Taxonomy" id="1690221"/>
    <lineage>
        <taxon>Bacteria</taxon>
        <taxon>Bacillati</taxon>
        <taxon>Actinomycetota</taxon>
        <taxon>Actinomycetes</taxon>
        <taxon>Kitasatosporales</taxon>
        <taxon>Streptomycetaceae</taxon>
        <taxon>Streptomyces</taxon>
    </lineage>
</organism>
<dbReference type="InterPro" id="IPR000073">
    <property type="entry name" value="AB_hydrolase_1"/>
</dbReference>
<dbReference type="Proteomes" id="UP000245051">
    <property type="component" value="Chromosome"/>
</dbReference>
<dbReference type="PRINTS" id="PR00111">
    <property type="entry name" value="ABHYDROLASE"/>
</dbReference>
<accession>A0ABM6VE67</accession>
<evidence type="ECO:0000256" key="1">
    <source>
        <dbReference type="ARBA" id="ARBA00022801"/>
    </source>
</evidence>
<sequence length="266" mass="28808">MTGTGLVEHNGGRLFFRTAGRGEALVFVHGFTLDSRLWSRQFEHFRSGFRVVAYDCRGFGRSSVPTGPYSPADDLRSVLDHLGIARAHLVGLSMGGRIAVDFATAHRGRVGSLCLIGSDVGGYRFSFDWDPPGGTLGEMRAAWLAGAVFDGVRATPELLRSVREMVMDYSGFHWRAHDPREPDRDAVHLLHRITARTLVVVGENDLPDFHAVAGLLADRIPRAGLTVVPGAGHLLPLERAGTCNGLIARHLAGSADGSRPPRPRST</sequence>
<name>A0ABM6VE67_9ACTN</name>
<evidence type="ECO:0000313" key="3">
    <source>
        <dbReference type="EMBL" id="AWK12270.1"/>
    </source>
</evidence>
<feature type="domain" description="AB hydrolase-1" evidence="2">
    <location>
        <begin position="25"/>
        <end position="240"/>
    </location>
</feature>
<keyword evidence="4" id="KW-1185">Reference proteome</keyword>
<dbReference type="EMBL" id="CP029254">
    <property type="protein sequence ID" value="AWK12270.1"/>
    <property type="molecule type" value="Genomic_DNA"/>
</dbReference>
<dbReference type="InterPro" id="IPR029058">
    <property type="entry name" value="AB_hydrolase_fold"/>
</dbReference>
<dbReference type="PANTHER" id="PTHR43798">
    <property type="entry name" value="MONOACYLGLYCEROL LIPASE"/>
    <property type="match status" value="1"/>
</dbReference>
<gene>
    <name evidence="3" type="ORF">DDQ41_28895</name>
</gene>
<keyword evidence="1" id="KW-0378">Hydrolase</keyword>
<dbReference type="Pfam" id="PF12697">
    <property type="entry name" value="Abhydrolase_6"/>
    <property type="match status" value="1"/>
</dbReference>
<reference evidence="3 4" key="1">
    <citation type="submission" date="2018-05" db="EMBL/GenBank/DDBJ databases">
        <title>Complete genome sequence of the Type Strain of Streptomyces spongiicola HNM0071, the producer of staurosporine.</title>
        <authorList>
            <person name="Zhou S."/>
            <person name="Huang X."/>
        </authorList>
    </citation>
    <scope>NUCLEOTIDE SEQUENCE [LARGE SCALE GENOMIC DNA]</scope>
    <source>
        <strain evidence="3 4">HNM0071</strain>
    </source>
</reference>
<evidence type="ECO:0000313" key="4">
    <source>
        <dbReference type="Proteomes" id="UP000245051"/>
    </source>
</evidence>
<dbReference type="SUPFAM" id="SSF53474">
    <property type="entry name" value="alpha/beta-Hydrolases"/>
    <property type="match status" value="1"/>
</dbReference>
<protein>
    <recommendedName>
        <fullName evidence="2">AB hydrolase-1 domain-containing protein</fullName>
    </recommendedName>
</protein>
<dbReference type="PANTHER" id="PTHR43798:SF31">
    <property type="entry name" value="AB HYDROLASE SUPERFAMILY PROTEIN YCLE"/>
    <property type="match status" value="1"/>
</dbReference>
<proteinExistence type="predicted"/>
<dbReference type="Gene3D" id="3.40.50.1820">
    <property type="entry name" value="alpha/beta hydrolase"/>
    <property type="match status" value="1"/>
</dbReference>
<evidence type="ECO:0000259" key="2">
    <source>
        <dbReference type="Pfam" id="PF12697"/>
    </source>
</evidence>
<dbReference type="InterPro" id="IPR050266">
    <property type="entry name" value="AB_hydrolase_sf"/>
</dbReference>